<dbReference type="OMA" id="FRTYIGK"/>
<dbReference type="InterPro" id="IPR002123">
    <property type="entry name" value="Plipid/glycerol_acylTrfase"/>
</dbReference>
<keyword evidence="4" id="KW-1185">Reference proteome</keyword>
<feature type="domain" description="Phospholipid/glycerol acyltransferase" evidence="2">
    <location>
        <begin position="111"/>
        <end position="235"/>
    </location>
</feature>
<proteinExistence type="predicted"/>
<dbReference type="AlphaFoldDB" id="A0A8C4QED0"/>
<dbReference type="GeneTree" id="ENSGT00390000011782"/>
<dbReference type="PANTHER" id="PTHR22753:SF14">
    <property type="entry name" value="MONOACYLGLYCEROL_DIACYLGLYCEROL O-ACYLTRANSFERASE"/>
    <property type="match status" value="1"/>
</dbReference>
<sequence>MILEPAMANSAGSYEWGSILQPWMSWLGLDEQGNVLIGLLCFIQPAILFLLLPFMCPIFFLSMEYLSVLFLYVQRYRGLISNNFSYASAEASRKILAKYWCLWSQIWHGYEVHGMENIPDTGPALIIFFHGHAPVDYFYFLGRLMLQKERSCRTVADFTVFKIPGLGPLLSAFGVIPGPQSTCVQILESGHLLGISPGGVREAVLSDSNYTVVWRSRTGFAQVALTAGVPIIPMFTKNLQESCYIVNFFRFVNWFYERTGIIFPLIYGFFPVKLCTYIGKPIPHDPSLTASKLAAKTKQAMESLINEHQTLPGNLLVALAERFQGRPKRH</sequence>
<organism evidence="3 4">
    <name type="scientific">Eptatretus burgeri</name>
    <name type="common">Inshore hagfish</name>
    <dbReference type="NCBI Taxonomy" id="7764"/>
    <lineage>
        <taxon>Eukaryota</taxon>
        <taxon>Metazoa</taxon>
        <taxon>Chordata</taxon>
        <taxon>Craniata</taxon>
        <taxon>Vertebrata</taxon>
        <taxon>Cyclostomata</taxon>
        <taxon>Myxini</taxon>
        <taxon>Myxiniformes</taxon>
        <taxon>Myxinidae</taxon>
        <taxon>Eptatretinae</taxon>
        <taxon>Eptatretus</taxon>
    </lineage>
</organism>
<dbReference type="GO" id="GO:0016020">
    <property type="term" value="C:membrane"/>
    <property type="evidence" value="ECO:0007669"/>
    <property type="project" value="TreeGrafter"/>
</dbReference>
<accession>A0A8C4QED0</accession>
<evidence type="ECO:0000256" key="1">
    <source>
        <dbReference type="SAM" id="Phobius"/>
    </source>
</evidence>
<keyword evidence="1" id="KW-1133">Transmembrane helix</keyword>
<reference evidence="3" key="2">
    <citation type="submission" date="2025-09" db="UniProtKB">
        <authorList>
            <consortium name="Ensembl"/>
        </authorList>
    </citation>
    <scope>IDENTIFICATION</scope>
</reference>
<reference evidence="3" key="1">
    <citation type="submission" date="2025-08" db="UniProtKB">
        <authorList>
            <consortium name="Ensembl"/>
        </authorList>
    </citation>
    <scope>IDENTIFICATION</scope>
</reference>
<keyword evidence="1" id="KW-0812">Transmembrane</keyword>
<dbReference type="SUPFAM" id="SSF69593">
    <property type="entry name" value="Glycerol-3-phosphate (1)-acyltransferase"/>
    <property type="match status" value="1"/>
</dbReference>
<dbReference type="Pfam" id="PF01553">
    <property type="entry name" value="Acyltransferase"/>
    <property type="match status" value="1"/>
</dbReference>
<dbReference type="CDD" id="cd07987">
    <property type="entry name" value="LPLAT_MGAT-like"/>
    <property type="match status" value="1"/>
</dbReference>
<dbReference type="GO" id="GO:0016746">
    <property type="term" value="F:acyltransferase activity"/>
    <property type="evidence" value="ECO:0007669"/>
    <property type="project" value="InterPro"/>
</dbReference>
<dbReference type="Proteomes" id="UP000694388">
    <property type="component" value="Unplaced"/>
</dbReference>
<evidence type="ECO:0000259" key="2">
    <source>
        <dbReference type="Pfam" id="PF01553"/>
    </source>
</evidence>
<feature type="transmembrane region" description="Helical" evidence="1">
    <location>
        <begin position="35"/>
        <end position="61"/>
    </location>
</feature>
<evidence type="ECO:0000313" key="3">
    <source>
        <dbReference type="Ensembl" id="ENSEBUP00000014212.1"/>
    </source>
</evidence>
<evidence type="ECO:0000313" key="4">
    <source>
        <dbReference type="Proteomes" id="UP000694388"/>
    </source>
</evidence>
<dbReference type="PANTHER" id="PTHR22753">
    <property type="entry name" value="TRANSMEMBRANE PROTEIN 68"/>
    <property type="match status" value="1"/>
</dbReference>
<name>A0A8C4QED0_EPTBU</name>
<dbReference type="Ensembl" id="ENSEBUT00000014788.1">
    <property type="protein sequence ID" value="ENSEBUP00000014212.1"/>
    <property type="gene ID" value="ENSEBUG00000008959.1"/>
</dbReference>
<keyword evidence="1" id="KW-0472">Membrane</keyword>
<protein>
    <recommendedName>
        <fullName evidence="2">Phospholipid/glycerol acyltransferase domain-containing protein</fullName>
    </recommendedName>
</protein>